<dbReference type="RefSeq" id="WP_111421511.1">
    <property type="nucleotide sequence ID" value="NZ_NPEX01000234.1"/>
</dbReference>
<organism evidence="4 5">
    <name type="scientific">Rhodoplanes roseus</name>
    <dbReference type="NCBI Taxonomy" id="29409"/>
    <lineage>
        <taxon>Bacteria</taxon>
        <taxon>Pseudomonadati</taxon>
        <taxon>Pseudomonadota</taxon>
        <taxon>Alphaproteobacteria</taxon>
        <taxon>Hyphomicrobiales</taxon>
        <taxon>Nitrobacteraceae</taxon>
        <taxon>Rhodoplanes</taxon>
    </lineage>
</organism>
<name>A0A327KYB9_9BRAD</name>
<dbReference type="AlphaFoldDB" id="A0A327KYB9"/>
<reference evidence="4 5" key="1">
    <citation type="submission" date="2017-07" db="EMBL/GenBank/DDBJ databases">
        <title>Draft Genome Sequences of Select Purple Nonsulfur Bacteria.</title>
        <authorList>
            <person name="Lasarre B."/>
            <person name="Mckinlay J.B."/>
        </authorList>
    </citation>
    <scope>NUCLEOTIDE SEQUENCE [LARGE SCALE GENOMIC DNA]</scope>
    <source>
        <strain evidence="4 5">DSM 5909</strain>
    </source>
</reference>
<evidence type="ECO:0000256" key="1">
    <source>
        <dbReference type="ARBA" id="ARBA00022723"/>
    </source>
</evidence>
<dbReference type="InterPro" id="IPR052349">
    <property type="entry name" value="Metallo-hydrolase_Enzymes"/>
</dbReference>
<evidence type="ECO:0000313" key="5">
    <source>
        <dbReference type="Proteomes" id="UP000249130"/>
    </source>
</evidence>
<evidence type="ECO:0000256" key="2">
    <source>
        <dbReference type="ARBA" id="ARBA00022801"/>
    </source>
</evidence>
<gene>
    <name evidence="4" type="ORF">CH341_23850</name>
</gene>
<evidence type="ECO:0000313" key="4">
    <source>
        <dbReference type="EMBL" id="RAI40408.1"/>
    </source>
</evidence>
<dbReference type="GO" id="GO:0046872">
    <property type="term" value="F:metal ion binding"/>
    <property type="evidence" value="ECO:0007669"/>
    <property type="project" value="UniProtKB-KW"/>
</dbReference>
<keyword evidence="2 4" id="KW-0378">Hydrolase</keyword>
<comment type="caution">
    <text evidence="4">The sequence shown here is derived from an EMBL/GenBank/DDBJ whole genome shotgun (WGS) entry which is preliminary data.</text>
</comment>
<dbReference type="GO" id="GO:0019239">
    <property type="term" value="F:deaminase activity"/>
    <property type="evidence" value="ECO:0007669"/>
    <property type="project" value="UniProtKB-ARBA"/>
</dbReference>
<protein>
    <submittedName>
        <fullName evidence="4">Amidohydrolase</fullName>
    </submittedName>
</protein>
<dbReference type="Gene3D" id="3.20.20.140">
    <property type="entry name" value="Metal-dependent hydrolases"/>
    <property type="match status" value="1"/>
</dbReference>
<dbReference type="PANTHER" id="PTHR32027">
    <property type="entry name" value="CYTOSINE DEAMINASE"/>
    <property type="match status" value="1"/>
</dbReference>
<sequence length="413" mass="44355">MPLDLVFTNVRLVGREAPCDIAVAGGRIVAIEPRIAADAPTENLGGRLAVPGFVETHIHLDKSCILDRCTSREGTLAEAIAQVAAAKKDFTEDDVFARAARTLEKAILQGTTRMRTHVEVDPRIGLTSFRAIRRLKRDYAFAVDLDICVFPQEGLLNDPGTEELLVEACEQGADAIGGCPYTDTDPHGQIARIFAIAQSFDLDVDFHLDFDLDPSWTHLDEVCRATDRARWGGRVAIGHVTKLSAMPETARAAAAQRLADAGVALTVLPATDLFLMGRGHDHDVPRGVTPAHRLAEQGVTCSIATNNVLNPFTPFGDCSLVRIANLYANVAQLGRRAELEACLDMVTAAPAKLMNLADYGIAVGNPADLVVLEAVDPAQAIAELAVPLGGWKRGRRTFSRAPAVLHREPVAVG</sequence>
<dbReference type="Gene3D" id="2.30.40.10">
    <property type="entry name" value="Urease, subunit C, domain 1"/>
    <property type="match status" value="1"/>
</dbReference>
<dbReference type="Pfam" id="PF07969">
    <property type="entry name" value="Amidohydro_3"/>
    <property type="match status" value="1"/>
</dbReference>
<dbReference type="EMBL" id="NPEX01000234">
    <property type="protein sequence ID" value="RAI40408.1"/>
    <property type="molecule type" value="Genomic_DNA"/>
</dbReference>
<dbReference type="SUPFAM" id="SSF51556">
    <property type="entry name" value="Metallo-dependent hydrolases"/>
    <property type="match status" value="1"/>
</dbReference>
<keyword evidence="1" id="KW-0479">Metal-binding</keyword>
<dbReference type="GO" id="GO:0016814">
    <property type="term" value="F:hydrolase activity, acting on carbon-nitrogen (but not peptide) bonds, in cyclic amidines"/>
    <property type="evidence" value="ECO:0007669"/>
    <property type="project" value="UniProtKB-ARBA"/>
</dbReference>
<dbReference type="InterPro" id="IPR032466">
    <property type="entry name" value="Metal_Hydrolase"/>
</dbReference>
<dbReference type="FunFam" id="3.20.20.140:FF:000019">
    <property type="entry name" value="Cytosine deaminase"/>
    <property type="match status" value="1"/>
</dbReference>
<dbReference type="InterPro" id="IPR011059">
    <property type="entry name" value="Metal-dep_hydrolase_composite"/>
</dbReference>
<dbReference type="Proteomes" id="UP000249130">
    <property type="component" value="Unassembled WGS sequence"/>
</dbReference>
<accession>A0A327KYB9</accession>
<dbReference type="PANTHER" id="PTHR32027:SF9">
    <property type="entry name" value="BLL3847 PROTEIN"/>
    <property type="match status" value="1"/>
</dbReference>
<evidence type="ECO:0000259" key="3">
    <source>
        <dbReference type="Pfam" id="PF07969"/>
    </source>
</evidence>
<dbReference type="SUPFAM" id="SSF51338">
    <property type="entry name" value="Composite domain of metallo-dependent hydrolases"/>
    <property type="match status" value="1"/>
</dbReference>
<keyword evidence="5" id="KW-1185">Reference proteome</keyword>
<feature type="domain" description="Amidohydrolase 3" evidence="3">
    <location>
        <begin position="155"/>
        <end position="396"/>
    </location>
</feature>
<dbReference type="OrthoDB" id="9815027at2"/>
<dbReference type="CDD" id="cd01293">
    <property type="entry name" value="Bact_CD"/>
    <property type="match status" value="1"/>
</dbReference>
<proteinExistence type="predicted"/>
<dbReference type="InterPro" id="IPR013108">
    <property type="entry name" value="Amidohydro_3"/>
</dbReference>